<evidence type="ECO:0000313" key="2">
    <source>
        <dbReference type="EMBL" id="EAY02729.1"/>
    </source>
</evidence>
<dbReference type="VEuPathDB" id="TrichDB:TVAGG3_0928100"/>
<proteinExistence type="predicted"/>
<dbReference type="PANTHER" id="PTHR48142">
    <property type="entry name" value="PIGMENTOSA GTPASE REGULATOR-LIKE PROTEIN, PUTATIVE-RELATED"/>
    <property type="match status" value="1"/>
</dbReference>
<dbReference type="PANTHER" id="PTHR48142:SF1">
    <property type="entry name" value="MULE TRANSPOSASE DOMAIN-CONTAINING PROTEIN"/>
    <property type="match status" value="1"/>
</dbReference>
<evidence type="ECO:0000313" key="3">
    <source>
        <dbReference type="Proteomes" id="UP000001542"/>
    </source>
</evidence>
<organism evidence="2 3">
    <name type="scientific">Trichomonas vaginalis (strain ATCC PRA-98 / G3)</name>
    <dbReference type="NCBI Taxonomy" id="412133"/>
    <lineage>
        <taxon>Eukaryota</taxon>
        <taxon>Metamonada</taxon>
        <taxon>Parabasalia</taxon>
        <taxon>Trichomonadida</taxon>
        <taxon>Trichomonadidae</taxon>
        <taxon>Trichomonas</taxon>
    </lineage>
</organism>
<protein>
    <recommendedName>
        <fullName evidence="1">MULE transposase domain-containing protein</fullName>
    </recommendedName>
</protein>
<dbReference type="eggNOG" id="ENOG502SC8V">
    <property type="taxonomic scope" value="Eukaryota"/>
</dbReference>
<accession>A2EX70</accession>
<dbReference type="EMBL" id="DS113526">
    <property type="protein sequence ID" value="EAY02729.1"/>
    <property type="molecule type" value="Genomic_DNA"/>
</dbReference>
<dbReference type="OrthoDB" id="5301000at2759"/>
<gene>
    <name evidence="2" type="ORF">TVAG_465890</name>
</gene>
<evidence type="ECO:0000259" key="1">
    <source>
        <dbReference type="Pfam" id="PF10551"/>
    </source>
</evidence>
<reference evidence="2" key="1">
    <citation type="submission" date="2006-10" db="EMBL/GenBank/DDBJ databases">
        <authorList>
            <person name="Amadeo P."/>
            <person name="Zhao Q."/>
            <person name="Wortman J."/>
            <person name="Fraser-Liggett C."/>
            <person name="Carlton J."/>
        </authorList>
    </citation>
    <scope>NUCLEOTIDE SEQUENCE</scope>
    <source>
        <strain evidence="2">G3</strain>
    </source>
</reference>
<dbReference type="AlphaFoldDB" id="A2EX70"/>
<dbReference type="Pfam" id="PF10551">
    <property type="entry name" value="MULE"/>
    <property type="match status" value="1"/>
</dbReference>
<dbReference type="Proteomes" id="UP000001542">
    <property type="component" value="Unassembled WGS sequence"/>
</dbReference>
<dbReference type="InParanoid" id="A2EX70"/>
<reference evidence="2" key="2">
    <citation type="journal article" date="2007" name="Science">
        <title>Draft genome sequence of the sexually transmitted pathogen Trichomonas vaginalis.</title>
        <authorList>
            <person name="Carlton J.M."/>
            <person name="Hirt R.P."/>
            <person name="Silva J.C."/>
            <person name="Delcher A.L."/>
            <person name="Schatz M."/>
            <person name="Zhao Q."/>
            <person name="Wortman J.R."/>
            <person name="Bidwell S.L."/>
            <person name="Alsmark U.C.M."/>
            <person name="Besteiro S."/>
            <person name="Sicheritz-Ponten T."/>
            <person name="Noel C.J."/>
            <person name="Dacks J.B."/>
            <person name="Foster P.G."/>
            <person name="Simillion C."/>
            <person name="Van de Peer Y."/>
            <person name="Miranda-Saavedra D."/>
            <person name="Barton G.J."/>
            <person name="Westrop G.D."/>
            <person name="Mueller S."/>
            <person name="Dessi D."/>
            <person name="Fiori P.L."/>
            <person name="Ren Q."/>
            <person name="Paulsen I."/>
            <person name="Zhang H."/>
            <person name="Bastida-Corcuera F.D."/>
            <person name="Simoes-Barbosa A."/>
            <person name="Brown M.T."/>
            <person name="Hayes R.D."/>
            <person name="Mukherjee M."/>
            <person name="Okumura C.Y."/>
            <person name="Schneider R."/>
            <person name="Smith A.J."/>
            <person name="Vanacova S."/>
            <person name="Villalvazo M."/>
            <person name="Haas B.J."/>
            <person name="Pertea M."/>
            <person name="Feldblyum T.V."/>
            <person name="Utterback T.R."/>
            <person name="Shu C.L."/>
            <person name="Osoegawa K."/>
            <person name="de Jong P.J."/>
            <person name="Hrdy I."/>
            <person name="Horvathova L."/>
            <person name="Zubacova Z."/>
            <person name="Dolezal P."/>
            <person name="Malik S.B."/>
            <person name="Logsdon J.M. Jr."/>
            <person name="Henze K."/>
            <person name="Gupta A."/>
            <person name="Wang C.C."/>
            <person name="Dunne R.L."/>
            <person name="Upcroft J.A."/>
            <person name="Upcroft P."/>
            <person name="White O."/>
            <person name="Salzberg S.L."/>
            <person name="Tang P."/>
            <person name="Chiu C.-H."/>
            <person name="Lee Y.-S."/>
            <person name="Embley T.M."/>
            <person name="Coombs G.H."/>
            <person name="Mottram J.C."/>
            <person name="Tachezy J."/>
            <person name="Fraser-Liggett C.M."/>
            <person name="Johnson P.J."/>
        </authorList>
    </citation>
    <scope>NUCLEOTIDE SEQUENCE [LARGE SCALE GENOMIC DNA]</scope>
    <source>
        <strain evidence="2">G3</strain>
    </source>
</reference>
<feature type="domain" description="MULE transposase" evidence="1">
    <location>
        <begin position="201"/>
        <end position="290"/>
    </location>
</feature>
<keyword evidence="3" id="KW-1185">Reference proteome</keyword>
<dbReference type="VEuPathDB" id="TrichDB:TVAG_465890"/>
<sequence length="481" mass="56811">MQIQDHELTYIELLKYGVQQEIQAGCSYSYKTRKERNQIQFNCKWPNCPCRFLVDTLPDDKYHIRKCINTHNHSAPFPNKSQQITSYFYRSYLTRYFESNQDRVYAQLRCFKDLNIPFDSGIIPEMFQQSTDALKKFSKRLHAINTSFSADDVTSLAIFVDMVKSHSPDDLIEFIHEPDRMIFYYAPFEANAFSHQIQTYHIDSTYKLLRSRIPFYAVTGKFAESIVFSFLYFFVWPDTSENIQVCLTAYFGSINREPSYFSMDCAPQITNAVETAIPLCQIIWCGVHVLRAVMRKAEKFQDRSNFETFYNLMKLLVFGSEEEEIDPDEVYNNLEEILNEEPAAREYFDRQWRHHLDRWMLRYRNEGDGTNNISESHFKVLKHQYFPERRNLRLDELVIELYSSVVPSFLIKLQIKGLDSERSVKVIKKVTRDFEEMTQFKKVECISMLEAVQKVSIHNKGTTALRSTVPLLCEFDTLQNR</sequence>
<dbReference type="InterPro" id="IPR018289">
    <property type="entry name" value="MULE_transposase_dom"/>
</dbReference>
<name>A2EX70_TRIV3</name>